<name>A0A6P2K859_9BURK</name>
<evidence type="ECO:0000313" key="1">
    <source>
        <dbReference type="EMBL" id="VWB51511.1"/>
    </source>
</evidence>
<sequence length="62" mass="6771">MLVNVAHERPHDQVAYVFLLVSGQHRDIDDLDETAAVADYPANSDRDTVAMSDDAKETAASL</sequence>
<organism evidence="1 2">
    <name type="scientific">Burkholderia aenigmatica</name>
    <dbReference type="NCBI Taxonomy" id="2015348"/>
    <lineage>
        <taxon>Bacteria</taxon>
        <taxon>Pseudomonadati</taxon>
        <taxon>Pseudomonadota</taxon>
        <taxon>Betaproteobacteria</taxon>
        <taxon>Burkholderiales</taxon>
        <taxon>Burkholderiaceae</taxon>
        <taxon>Burkholderia</taxon>
        <taxon>Burkholderia cepacia complex</taxon>
    </lineage>
</organism>
<evidence type="ECO:0000313" key="2">
    <source>
        <dbReference type="Proteomes" id="UP000494261"/>
    </source>
</evidence>
<dbReference type="Proteomes" id="UP000494261">
    <property type="component" value="Unassembled WGS sequence"/>
</dbReference>
<protein>
    <submittedName>
        <fullName evidence="1">Uncharacterized protein</fullName>
    </submittedName>
</protein>
<reference evidence="1 2" key="1">
    <citation type="submission" date="2019-09" db="EMBL/GenBank/DDBJ databases">
        <authorList>
            <person name="Depoorter E."/>
        </authorList>
    </citation>
    <scope>NUCLEOTIDE SEQUENCE [LARGE SCALE GENOMIC DNA]</scope>
    <source>
        <strain evidence="1">LMG 13014</strain>
    </source>
</reference>
<accession>A0A6P2K859</accession>
<dbReference type="AlphaFoldDB" id="A0A6P2K859"/>
<gene>
    <name evidence="1" type="ORF">BLA13014_02240</name>
</gene>
<dbReference type="EMBL" id="CABVQC010000012">
    <property type="protein sequence ID" value="VWB51511.1"/>
    <property type="molecule type" value="Genomic_DNA"/>
</dbReference>
<proteinExistence type="predicted"/>